<dbReference type="InterPro" id="IPR035906">
    <property type="entry name" value="MetI-like_sf"/>
</dbReference>
<feature type="transmembrane region" description="Helical" evidence="7">
    <location>
        <begin position="109"/>
        <end position="130"/>
    </location>
</feature>
<dbReference type="RefSeq" id="WP_006189315.1">
    <property type="nucleotide sequence ID" value="NZ_ACYH01000048.1"/>
</dbReference>
<evidence type="ECO:0000256" key="7">
    <source>
        <dbReference type="SAM" id="Phobius"/>
    </source>
</evidence>
<feature type="transmembrane region" description="Helical" evidence="7">
    <location>
        <begin position="136"/>
        <end position="160"/>
    </location>
</feature>
<dbReference type="PANTHER" id="PTHR43744:SF9">
    <property type="entry name" value="POLYGALACTURONAN_RHAMNOGALACTURONAN TRANSPORT SYSTEM PERMEASE PROTEIN YTCP"/>
    <property type="match status" value="1"/>
</dbReference>
<keyword evidence="5 7" id="KW-1133">Transmembrane helix</keyword>
<dbReference type="Proteomes" id="UP000004509">
    <property type="component" value="Unassembled WGS sequence"/>
</dbReference>
<protein>
    <submittedName>
        <fullName evidence="8">Protein LplC</fullName>
    </submittedName>
</protein>
<evidence type="ECO:0000256" key="6">
    <source>
        <dbReference type="ARBA" id="ARBA00023136"/>
    </source>
</evidence>
<sequence>MHSRQESFGLFNLILFIVMAFVVLICIVPFIYMIALSFSDPAAIMQNKVSFLPVGFTTAAYKQIFTYPNFFKAYGNTIFYTFFGTLIALCFTSTFAYPLSKKFLRGTGIIMKLVVFSMFFSGGLIPTYLLVSSLHLTGTVFAILLPFAINQFHLIILINFF</sequence>
<keyword evidence="6 7" id="KW-0472">Membrane</keyword>
<dbReference type="PANTHER" id="PTHR43744">
    <property type="entry name" value="ABC TRANSPORTER PERMEASE PROTEIN MG189-RELATED-RELATED"/>
    <property type="match status" value="1"/>
</dbReference>
<reference evidence="8 9" key="1">
    <citation type="submission" date="2009-07" db="EMBL/GenBank/DDBJ databases">
        <authorList>
            <person name="Madupu R."/>
            <person name="Sebastian Y."/>
            <person name="Durkin A.S."/>
            <person name="Torralba M."/>
            <person name="Methe B."/>
            <person name="Sutton G.G."/>
            <person name="Strausberg R.L."/>
            <person name="Nelson K.E."/>
        </authorList>
    </citation>
    <scope>NUCLEOTIDE SEQUENCE [LARGE SCALE GENOMIC DNA]</scope>
    <source>
        <strain evidence="8 9">ATCC 35580</strain>
    </source>
</reference>
<dbReference type="EMBL" id="ACYH01000048">
    <property type="protein sequence ID" value="EEV19865.1"/>
    <property type="molecule type" value="Genomic_DNA"/>
</dbReference>
<keyword evidence="4 7" id="KW-0812">Transmembrane</keyword>
<gene>
    <name evidence="8" type="primary">lplC</name>
    <name evidence="8" type="ORF">TREVI0001_0733</name>
</gene>
<dbReference type="Gene3D" id="1.10.3720.10">
    <property type="entry name" value="MetI-like"/>
    <property type="match status" value="1"/>
</dbReference>
<evidence type="ECO:0000256" key="2">
    <source>
        <dbReference type="ARBA" id="ARBA00022448"/>
    </source>
</evidence>
<feature type="transmembrane region" description="Helical" evidence="7">
    <location>
        <begin position="78"/>
        <end position="97"/>
    </location>
</feature>
<dbReference type="eggNOG" id="COG0395">
    <property type="taxonomic scope" value="Bacteria"/>
</dbReference>
<evidence type="ECO:0000256" key="5">
    <source>
        <dbReference type="ARBA" id="ARBA00022989"/>
    </source>
</evidence>
<evidence type="ECO:0000313" key="9">
    <source>
        <dbReference type="Proteomes" id="UP000004509"/>
    </source>
</evidence>
<comment type="caution">
    <text evidence="8">The sequence shown here is derived from an EMBL/GenBank/DDBJ whole genome shotgun (WGS) entry which is preliminary data.</text>
</comment>
<dbReference type="STRING" id="596324.TREVI0001_0733"/>
<evidence type="ECO:0000313" key="8">
    <source>
        <dbReference type="EMBL" id="EEV19865.1"/>
    </source>
</evidence>
<dbReference type="AlphaFoldDB" id="C8PRU8"/>
<evidence type="ECO:0000256" key="3">
    <source>
        <dbReference type="ARBA" id="ARBA00022475"/>
    </source>
</evidence>
<name>C8PRU8_9SPIR</name>
<organism evidence="8 9">
    <name type="scientific">Treponema vincentii ATCC 35580</name>
    <dbReference type="NCBI Taxonomy" id="596324"/>
    <lineage>
        <taxon>Bacteria</taxon>
        <taxon>Pseudomonadati</taxon>
        <taxon>Spirochaetota</taxon>
        <taxon>Spirochaetia</taxon>
        <taxon>Spirochaetales</taxon>
        <taxon>Treponemataceae</taxon>
        <taxon>Treponema</taxon>
    </lineage>
</organism>
<keyword evidence="3" id="KW-1003">Cell membrane</keyword>
<dbReference type="GO" id="GO:0005886">
    <property type="term" value="C:plasma membrane"/>
    <property type="evidence" value="ECO:0007669"/>
    <property type="project" value="UniProtKB-SubCell"/>
</dbReference>
<evidence type="ECO:0000256" key="1">
    <source>
        <dbReference type="ARBA" id="ARBA00004651"/>
    </source>
</evidence>
<keyword evidence="2" id="KW-0813">Transport</keyword>
<comment type="subcellular location">
    <subcellularLocation>
        <location evidence="1">Cell membrane</location>
        <topology evidence="1">Multi-pass membrane protein</topology>
    </subcellularLocation>
</comment>
<feature type="transmembrane region" description="Helical" evidence="7">
    <location>
        <begin position="12"/>
        <end position="35"/>
    </location>
</feature>
<dbReference type="SUPFAM" id="SSF161098">
    <property type="entry name" value="MetI-like"/>
    <property type="match status" value="1"/>
</dbReference>
<proteinExistence type="predicted"/>
<evidence type="ECO:0000256" key="4">
    <source>
        <dbReference type="ARBA" id="ARBA00022692"/>
    </source>
</evidence>
<accession>C8PRU8</accession>